<protein>
    <submittedName>
        <fullName evidence="1">Putative repeat protein (TIGR03806 family)</fullName>
    </submittedName>
</protein>
<dbReference type="OrthoDB" id="338827at2"/>
<dbReference type="EMBL" id="RAQJ01000001">
    <property type="protein sequence ID" value="RKE98751.1"/>
    <property type="molecule type" value="Genomic_DNA"/>
</dbReference>
<accession>A0A420DX36</accession>
<dbReference type="AlphaFoldDB" id="A0A420DX36"/>
<dbReference type="RefSeq" id="WP_120199942.1">
    <property type="nucleotide sequence ID" value="NZ_RAQJ01000001.1"/>
</dbReference>
<comment type="caution">
    <text evidence="1">The sequence shown here is derived from an EMBL/GenBank/DDBJ whole genome shotgun (WGS) entry which is preliminary data.</text>
</comment>
<sequence>MIFSCASDDNYVPIIIETTTDNFEMQQNSSIEINVLSNDSNVPTNGSLTVSNSQNATIEVLDNNNTVTNPSDDTIKYTPNSNFVGNDSFTYTLCNSEGSCSTETVLITVTPVSPVIIDLETMPYATLSEYNFYEGELHNLEPVFGVLPYDLNSTLFSDYAHKKRFVWMPEGSKAVYENDFTPLNFPVGAVLIKNFYYDGVQPNNTTRIIETRLMYKTESGWDFANYVWNESQTEATFTDSSSFVSLDWIEDGNLKSVNYQVPSRADCFTCHNKNVIPIPIGPKPQNLNRDYTYSNGISNQLSKWIEFGYLEDNLPPTIVSTVKWDDESLPLNDRVRSYVDINCAHCHADQSYCEYRTMRFAFNENDDDYNMGICVPPQTQVSPYTRIIVPGNINNSLLHFRISTIQQQYKMPLLGRTLQHEEGVQLIEQWINSLNTGECQ</sequence>
<dbReference type="Gene3D" id="2.60.40.2810">
    <property type="match status" value="1"/>
</dbReference>
<gene>
    <name evidence="1" type="ORF">BXY80_0844</name>
</gene>
<keyword evidence="2" id="KW-1185">Reference proteome</keyword>
<evidence type="ECO:0000313" key="1">
    <source>
        <dbReference type="EMBL" id="RKE98751.1"/>
    </source>
</evidence>
<dbReference type="Pfam" id="PF17963">
    <property type="entry name" value="Big_9"/>
    <property type="match status" value="1"/>
</dbReference>
<proteinExistence type="predicted"/>
<evidence type="ECO:0000313" key="2">
    <source>
        <dbReference type="Proteomes" id="UP000284892"/>
    </source>
</evidence>
<name>A0A420DX36_9FLAO</name>
<organism evidence="1 2">
    <name type="scientific">Ichthyenterobacterium magnum</name>
    <dbReference type="NCBI Taxonomy" id="1230530"/>
    <lineage>
        <taxon>Bacteria</taxon>
        <taxon>Pseudomonadati</taxon>
        <taxon>Bacteroidota</taxon>
        <taxon>Flavobacteriia</taxon>
        <taxon>Flavobacteriales</taxon>
        <taxon>Flavobacteriaceae</taxon>
        <taxon>Ichthyenterobacterium</taxon>
    </lineage>
</organism>
<reference evidence="1 2" key="1">
    <citation type="submission" date="2018-09" db="EMBL/GenBank/DDBJ databases">
        <title>Genomic Encyclopedia of Archaeal and Bacterial Type Strains, Phase II (KMG-II): from individual species to whole genera.</title>
        <authorList>
            <person name="Goeker M."/>
        </authorList>
    </citation>
    <scope>NUCLEOTIDE SEQUENCE [LARGE SCALE GENOMIC DNA]</scope>
    <source>
        <strain evidence="1 2">DSM 26283</strain>
    </source>
</reference>
<dbReference type="Proteomes" id="UP000284892">
    <property type="component" value="Unassembled WGS sequence"/>
</dbReference>